<keyword evidence="1" id="KW-1133">Transmembrane helix</keyword>
<dbReference type="Proteomes" id="UP001152562">
    <property type="component" value="Unassembled WGS sequence"/>
</dbReference>
<feature type="transmembrane region" description="Helical" evidence="1">
    <location>
        <begin position="49"/>
        <end position="70"/>
    </location>
</feature>
<evidence type="ECO:0008006" key="4">
    <source>
        <dbReference type="Google" id="ProtNLM"/>
    </source>
</evidence>
<sequence>MATDGSCVVNGSFLFILRVSRVFGLAPISFKPVEDGCRIELLKSSYYEYVFLGMIMTVDFFLGVFFQFMLTVIELNVSFIKLELHKYLETIKIELAAITADMKSDMKTKPQMSDIMISLRALSKAFVTICNICFKYNDSENLLALALSSSCTLNLIRTIYNFSRACTATDVDHKSFQIFLEFSSLVLHLFRIVLYVDSSSVINKEVDKIRYQLAKLSQLVTSVGMITPLEADIFQFMVIINNPVLNPMGFFTVSRGLIGPLMLTVIELNVCFTKFELHKYLETIKIELAAIIADMKSDKKTKPQMSDIMIFLRALSKAFVTVDEIRYQIAKLSQLVTSVGKIMPLEAEIFQSIVIVNNPVLIPMGFFTLSRGLIGPLMLTVIELNVCFIKLELHKYLETIKIELAAIIADMKSDKKTKPQMSDILISLRALSKAFVTVCNICYKYYGSDNLQAVALSSTCTINLIRTLYNFSEACTATDIQIYYIFVELGWLLFHLFRVILYVDASSEISKEVDEIRYQIAKLSQLVTSVGKIMPLDAEIFQSVVIINNPVLIPMGFFTVSRGLIGPILSTVITYGIVSVQIG</sequence>
<gene>
    <name evidence="2" type="ORF">PIBRA_LOCUS1870</name>
</gene>
<keyword evidence="3" id="KW-1185">Reference proteome</keyword>
<comment type="caution">
    <text evidence="2">The sequence shown here is derived from an EMBL/GenBank/DDBJ whole genome shotgun (WGS) entry which is preliminary data.</text>
</comment>
<name>A0A9P0SY81_PIEBR</name>
<reference evidence="2" key="1">
    <citation type="submission" date="2022-05" db="EMBL/GenBank/DDBJ databases">
        <authorList>
            <person name="Okamura Y."/>
        </authorList>
    </citation>
    <scope>NUCLEOTIDE SEQUENCE</scope>
</reference>
<organism evidence="2 3">
    <name type="scientific">Pieris brassicae</name>
    <name type="common">White butterfly</name>
    <name type="synonym">Large white butterfly</name>
    <dbReference type="NCBI Taxonomy" id="7116"/>
    <lineage>
        <taxon>Eukaryota</taxon>
        <taxon>Metazoa</taxon>
        <taxon>Ecdysozoa</taxon>
        <taxon>Arthropoda</taxon>
        <taxon>Hexapoda</taxon>
        <taxon>Insecta</taxon>
        <taxon>Pterygota</taxon>
        <taxon>Neoptera</taxon>
        <taxon>Endopterygota</taxon>
        <taxon>Lepidoptera</taxon>
        <taxon>Glossata</taxon>
        <taxon>Ditrysia</taxon>
        <taxon>Papilionoidea</taxon>
        <taxon>Pieridae</taxon>
        <taxon>Pierinae</taxon>
        <taxon>Pieris</taxon>
    </lineage>
</organism>
<proteinExistence type="predicted"/>
<evidence type="ECO:0000313" key="2">
    <source>
        <dbReference type="EMBL" id="CAH3977583.1"/>
    </source>
</evidence>
<keyword evidence="1" id="KW-0812">Transmembrane</keyword>
<keyword evidence="1" id="KW-0472">Membrane</keyword>
<accession>A0A9P0SY81</accession>
<evidence type="ECO:0000256" key="1">
    <source>
        <dbReference type="SAM" id="Phobius"/>
    </source>
</evidence>
<evidence type="ECO:0000313" key="3">
    <source>
        <dbReference type="Proteomes" id="UP001152562"/>
    </source>
</evidence>
<protein>
    <recommendedName>
        <fullName evidence="4">Gustatory receptor</fullName>
    </recommendedName>
</protein>
<dbReference type="AlphaFoldDB" id="A0A9P0SY81"/>
<dbReference type="EMBL" id="CALOZG010000002">
    <property type="protein sequence ID" value="CAH3977583.1"/>
    <property type="molecule type" value="Genomic_DNA"/>
</dbReference>